<evidence type="ECO:0000313" key="2">
    <source>
        <dbReference type="EMBL" id="AKE62201.1"/>
    </source>
</evidence>
<sequence>MMKSAYLHKFLIITFIIGISGCHSLGLGLSLDERYQEAYQKVLADPNDDNIKTFMKLSQEKGERDMQEANSKAVADTRESDKGFTEYFKSYGNDGFKRARQ</sequence>
<keyword evidence="2" id="KW-0614">Plasmid</keyword>
<evidence type="ECO:0000256" key="1">
    <source>
        <dbReference type="SAM" id="MobiDB-lite"/>
    </source>
</evidence>
<dbReference type="HOGENOM" id="CLU_2300809_0_0_6"/>
<dbReference type="PROSITE" id="PS51257">
    <property type="entry name" value="PROKAR_LIPOPROTEIN"/>
    <property type="match status" value="1"/>
</dbReference>
<organism evidence="2 3">
    <name type="scientific">Citrobacter amalonaticus Y19</name>
    <dbReference type="NCBI Taxonomy" id="1261127"/>
    <lineage>
        <taxon>Bacteria</taxon>
        <taxon>Pseudomonadati</taxon>
        <taxon>Pseudomonadota</taxon>
        <taxon>Gammaproteobacteria</taxon>
        <taxon>Enterobacterales</taxon>
        <taxon>Enterobacteriaceae</taxon>
        <taxon>Citrobacter</taxon>
    </lineage>
</organism>
<accession>A0A0F6U0G1</accession>
<dbReference type="Proteomes" id="UP000034085">
    <property type="component" value="Plasmid"/>
</dbReference>
<dbReference type="OrthoDB" id="6626647at2"/>
<dbReference type="RefSeq" id="WP_046499138.1">
    <property type="nucleotide sequence ID" value="NZ_CP011133.1"/>
</dbReference>
<dbReference type="KEGG" id="cama:F384_27010"/>
<dbReference type="PATRIC" id="fig|1261127.3.peg.5606"/>
<evidence type="ECO:0000313" key="3">
    <source>
        <dbReference type="Proteomes" id="UP000034085"/>
    </source>
</evidence>
<dbReference type="EMBL" id="CP011133">
    <property type="protein sequence ID" value="AKE62201.1"/>
    <property type="molecule type" value="Genomic_DNA"/>
</dbReference>
<feature type="region of interest" description="Disordered" evidence="1">
    <location>
        <begin position="59"/>
        <end position="79"/>
    </location>
</feature>
<geneLocation type="plasmid" evidence="2">
    <name>unnamed</name>
</geneLocation>
<name>A0A0F6U0G1_CITAM</name>
<protein>
    <recommendedName>
        <fullName evidence="4">Lipoprotein</fullName>
    </recommendedName>
</protein>
<gene>
    <name evidence="2" type="ORF">F384_27010</name>
</gene>
<reference evidence="2 3" key="1">
    <citation type="submission" date="2015-03" db="EMBL/GenBank/DDBJ databases">
        <title>Complete genome sequence of Citrobacter amalonaticus Y19.</title>
        <authorList>
            <person name="Park S."/>
        </authorList>
    </citation>
    <scope>NUCLEOTIDE SEQUENCE [LARGE SCALE GENOMIC DNA]</scope>
    <source>
        <strain evidence="2 3">Y19</strain>
        <plasmid evidence="3">Plasmid</plasmid>
    </source>
</reference>
<evidence type="ECO:0008006" key="4">
    <source>
        <dbReference type="Google" id="ProtNLM"/>
    </source>
</evidence>
<proteinExistence type="predicted"/>
<dbReference type="AlphaFoldDB" id="A0A0F6U0G1"/>